<proteinExistence type="predicted"/>
<dbReference type="Pfam" id="PF13439">
    <property type="entry name" value="Glyco_transf_4"/>
    <property type="match status" value="1"/>
</dbReference>
<evidence type="ECO:0000259" key="2">
    <source>
        <dbReference type="Pfam" id="PF13439"/>
    </source>
</evidence>
<keyword evidence="3" id="KW-0808">Transferase</keyword>
<sequence length="407" mass="47651">MKILMVNKFFYIKGGSETYYFSLKKLLEQHGHEVIDFSMKDKRNFPSDYSEYFVNNVDYNDKNTILKKIQLAKNIIYSTEAKTKFENLVKATRPDIIHLNIFQHQISPSILDVIKKYRIPTVYTAHDLKMVCLNYKMMSHGKICEKCMHGHYFQCLKNRCVKDSFVKSSINVIEGYVHKFRKSYDSISTIITPSLFYKKKLEQFGIEKERIVHIPNFLESDTECIQIPENLKKYYLYFGRLSEEKGVLTLIKAAVKSKIEMYIVGTGPLKERLEKYIDKNKIKNVKMLGFKSGIELKTLVGNSKAVILPSEWYENGPYSAIEALQLGRPLIGSDLGGIPELIFENKNGYIFKNKDISDLKKCFDKMENLNASEYQKMERYSKDIFDKYYTSKVYYKKIFKVYSDLLI</sequence>
<keyword evidence="3" id="KW-0328">Glycosyltransferase</keyword>
<dbReference type="Pfam" id="PF00534">
    <property type="entry name" value="Glycos_transf_1"/>
    <property type="match status" value="1"/>
</dbReference>
<dbReference type="InterPro" id="IPR001296">
    <property type="entry name" value="Glyco_trans_1"/>
</dbReference>
<dbReference type="EC" id="2.4.1.11" evidence="3"/>
<dbReference type="GO" id="GO:0004373">
    <property type="term" value="F:alpha-1,4-glucan glucosyltransferase (UDP-glucose donor) activity"/>
    <property type="evidence" value="ECO:0007669"/>
    <property type="project" value="UniProtKB-EC"/>
</dbReference>
<dbReference type="SUPFAM" id="SSF53756">
    <property type="entry name" value="UDP-Glycosyltransferase/glycogen phosphorylase"/>
    <property type="match status" value="1"/>
</dbReference>
<reference evidence="3" key="1">
    <citation type="submission" date="2019-11" db="EMBL/GenBank/DDBJ databases">
        <authorList>
            <person name="Feng L."/>
        </authorList>
    </citation>
    <scope>NUCLEOTIDE SEQUENCE</scope>
    <source>
        <strain evidence="3">AcaccaeLFYP115</strain>
    </source>
</reference>
<dbReference type="CDD" id="cd03801">
    <property type="entry name" value="GT4_PimA-like"/>
    <property type="match status" value="1"/>
</dbReference>
<dbReference type="InterPro" id="IPR028098">
    <property type="entry name" value="Glyco_trans_4-like_N"/>
</dbReference>
<evidence type="ECO:0000313" key="3">
    <source>
        <dbReference type="EMBL" id="VYS74647.1"/>
    </source>
</evidence>
<dbReference type="RefSeq" id="WP_006565719.1">
    <property type="nucleotide sequence ID" value="NZ_BAABZP010000001.1"/>
</dbReference>
<dbReference type="Gene3D" id="3.40.50.2000">
    <property type="entry name" value="Glycogen Phosphorylase B"/>
    <property type="match status" value="2"/>
</dbReference>
<protein>
    <submittedName>
        <fullName evidence="3">Glycogen synthase</fullName>
        <ecNumber evidence="3">2.4.1.11</ecNumber>
    </submittedName>
</protein>
<feature type="domain" description="Glycosyl transferase family 1" evidence="1">
    <location>
        <begin position="232"/>
        <end position="382"/>
    </location>
</feature>
<name>A0A6N2R1L7_9FIRM</name>
<gene>
    <name evidence="3" type="ORF">ACLFYP115_00194</name>
</gene>
<feature type="domain" description="Glycosyltransferase subfamily 4-like N-terminal" evidence="2">
    <location>
        <begin position="14"/>
        <end position="218"/>
    </location>
</feature>
<accession>A0A6N2R1L7</accession>
<dbReference type="PANTHER" id="PTHR45947">
    <property type="entry name" value="SULFOQUINOVOSYL TRANSFERASE SQD2"/>
    <property type="match status" value="1"/>
</dbReference>
<dbReference type="EMBL" id="CACRSQ010000002">
    <property type="protein sequence ID" value="VYS74647.1"/>
    <property type="molecule type" value="Genomic_DNA"/>
</dbReference>
<dbReference type="PANTHER" id="PTHR45947:SF13">
    <property type="entry name" value="TRANSFERASE"/>
    <property type="match status" value="1"/>
</dbReference>
<organism evidence="3">
    <name type="scientific">Anaerostipes caccae</name>
    <dbReference type="NCBI Taxonomy" id="105841"/>
    <lineage>
        <taxon>Bacteria</taxon>
        <taxon>Bacillati</taxon>
        <taxon>Bacillota</taxon>
        <taxon>Clostridia</taxon>
        <taxon>Lachnospirales</taxon>
        <taxon>Lachnospiraceae</taxon>
        <taxon>Anaerostipes</taxon>
    </lineage>
</organism>
<dbReference type="InterPro" id="IPR050194">
    <property type="entry name" value="Glycosyltransferase_grp1"/>
</dbReference>
<dbReference type="AlphaFoldDB" id="A0A6N2R1L7"/>
<evidence type="ECO:0000259" key="1">
    <source>
        <dbReference type="Pfam" id="PF00534"/>
    </source>
</evidence>